<keyword evidence="2" id="KW-1185">Reference proteome</keyword>
<evidence type="ECO:0000313" key="2">
    <source>
        <dbReference type="Proteomes" id="UP000800094"/>
    </source>
</evidence>
<dbReference type="EMBL" id="ML987221">
    <property type="protein sequence ID" value="KAF2240275.1"/>
    <property type="molecule type" value="Genomic_DNA"/>
</dbReference>
<sequence length="99" mass="11441">EIRWALSASKEVLEAAWRDNQVVLFASTVADPAQYIEKLRRRSKTASNNKKIFSDAFGNEPVKLLGIPTMIDDYNTHKSEVDRFDQCKSYYSVQQAKRR</sequence>
<evidence type="ECO:0008006" key="3">
    <source>
        <dbReference type="Google" id="ProtNLM"/>
    </source>
</evidence>
<dbReference type="Proteomes" id="UP000800094">
    <property type="component" value="Unassembled WGS sequence"/>
</dbReference>
<dbReference type="RefSeq" id="XP_033675279.1">
    <property type="nucleotide sequence ID" value="XM_033822938.1"/>
</dbReference>
<feature type="non-terminal residue" evidence="1">
    <location>
        <position position="1"/>
    </location>
</feature>
<dbReference type="OrthoDB" id="3938054at2759"/>
<evidence type="ECO:0000313" key="1">
    <source>
        <dbReference type="EMBL" id="KAF2240275.1"/>
    </source>
</evidence>
<gene>
    <name evidence="1" type="ORF">BU26DRAFT_410770</name>
</gene>
<dbReference type="GeneID" id="54576268"/>
<organism evidence="1 2">
    <name type="scientific">Trematosphaeria pertusa</name>
    <dbReference type="NCBI Taxonomy" id="390896"/>
    <lineage>
        <taxon>Eukaryota</taxon>
        <taxon>Fungi</taxon>
        <taxon>Dikarya</taxon>
        <taxon>Ascomycota</taxon>
        <taxon>Pezizomycotina</taxon>
        <taxon>Dothideomycetes</taxon>
        <taxon>Pleosporomycetidae</taxon>
        <taxon>Pleosporales</taxon>
        <taxon>Massarineae</taxon>
        <taxon>Trematosphaeriaceae</taxon>
        <taxon>Trematosphaeria</taxon>
    </lineage>
</organism>
<proteinExistence type="predicted"/>
<reference evidence="1" key="1">
    <citation type="journal article" date="2020" name="Stud. Mycol.">
        <title>101 Dothideomycetes genomes: a test case for predicting lifestyles and emergence of pathogens.</title>
        <authorList>
            <person name="Haridas S."/>
            <person name="Albert R."/>
            <person name="Binder M."/>
            <person name="Bloem J."/>
            <person name="Labutti K."/>
            <person name="Salamov A."/>
            <person name="Andreopoulos B."/>
            <person name="Baker S."/>
            <person name="Barry K."/>
            <person name="Bills G."/>
            <person name="Bluhm B."/>
            <person name="Cannon C."/>
            <person name="Castanera R."/>
            <person name="Culley D."/>
            <person name="Daum C."/>
            <person name="Ezra D."/>
            <person name="Gonzalez J."/>
            <person name="Henrissat B."/>
            <person name="Kuo A."/>
            <person name="Liang C."/>
            <person name="Lipzen A."/>
            <person name="Lutzoni F."/>
            <person name="Magnuson J."/>
            <person name="Mondo S."/>
            <person name="Nolan M."/>
            <person name="Ohm R."/>
            <person name="Pangilinan J."/>
            <person name="Park H.-J."/>
            <person name="Ramirez L."/>
            <person name="Alfaro M."/>
            <person name="Sun H."/>
            <person name="Tritt A."/>
            <person name="Yoshinaga Y."/>
            <person name="Zwiers L.-H."/>
            <person name="Turgeon B."/>
            <person name="Goodwin S."/>
            <person name="Spatafora J."/>
            <person name="Crous P."/>
            <person name="Grigoriev I."/>
        </authorList>
    </citation>
    <scope>NUCLEOTIDE SEQUENCE</scope>
    <source>
        <strain evidence="1">CBS 122368</strain>
    </source>
</reference>
<dbReference type="AlphaFoldDB" id="A0A6A6HQ73"/>
<feature type="non-terminal residue" evidence="1">
    <location>
        <position position="99"/>
    </location>
</feature>
<accession>A0A6A6HQ73</accession>
<name>A0A6A6HQ73_9PLEO</name>
<protein>
    <recommendedName>
        <fullName evidence="3">PiggyBac transposable element-derived protein domain-containing protein</fullName>
    </recommendedName>
</protein>